<feature type="compositionally biased region" description="Basic and acidic residues" evidence="5">
    <location>
        <begin position="50"/>
        <end position="60"/>
    </location>
</feature>
<comment type="similarity">
    <text evidence="1">Belongs to the poly(ADP-ribose) glycohydrolase family.</text>
</comment>
<evidence type="ECO:0000256" key="2">
    <source>
        <dbReference type="ARBA" id="ARBA00012255"/>
    </source>
</evidence>
<dbReference type="PANTHER" id="PTHR12837:SF0">
    <property type="entry name" value="POLY(ADP-RIBOSE) GLYCOHYDROLASE"/>
    <property type="match status" value="1"/>
</dbReference>
<evidence type="ECO:0000259" key="6">
    <source>
        <dbReference type="Pfam" id="PF05028"/>
    </source>
</evidence>
<gene>
    <name evidence="8" type="ORF">ECRASSUSDP1_LOCUS2041</name>
</gene>
<dbReference type="EMBL" id="CAMPGE010001933">
    <property type="protein sequence ID" value="CAI2360736.1"/>
    <property type="molecule type" value="Genomic_DNA"/>
</dbReference>
<dbReference type="GO" id="GO:0005737">
    <property type="term" value="C:cytoplasm"/>
    <property type="evidence" value="ECO:0007669"/>
    <property type="project" value="TreeGrafter"/>
</dbReference>
<dbReference type="GO" id="GO:1990966">
    <property type="term" value="P:ATP generation from poly-ADP-D-ribose"/>
    <property type="evidence" value="ECO:0007669"/>
    <property type="project" value="TreeGrafter"/>
</dbReference>
<name>A0AAD1X7P1_EUPCR</name>
<dbReference type="Pfam" id="PF20811">
    <property type="entry name" value="PARG_cat_N"/>
    <property type="match status" value="1"/>
</dbReference>
<evidence type="ECO:0000313" key="9">
    <source>
        <dbReference type="Proteomes" id="UP001295684"/>
    </source>
</evidence>
<evidence type="ECO:0000313" key="8">
    <source>
        <dbReference type="EMBL" id="CAI2360736.1"/>
    </source>
</evidence>
<comment type="caution">
    <text evidence="8">The sequence shown here is derived from an EMBL/GenBank/DDBJ whole genome shotgun (WGS) entry which is preliminary data.</text>
</comment>
<dbReference type="AlphaFoldDB" id="A0AAD1X7P1"/>
<feature type="binding site" evidence="4">
    <location>
        <position position="350"/>
    </location>
    <ligand>
        <name>substrate</name>
    </ligand>
</feature>
<dbReference type="InterPro" id="IPR046372">
    <property type="entry name" value="PARG_cat_C"/>
</dbReference>
<dbReference type="GO" id="GO:0005975">
    <property type="term" value="P:carbohydrate metabolic process"/>
    <property type="evidence" value="ECO:0007669"/>
    <property type="project" value="InterPro"/>
</dbReference>
<feature type="compositionally biased region" description="Basic and acidic residues" evidence="5">
    <location>
        <begin position="1"/>
        <end position="26"/>
    </location>
</feature>
<organism evidence="8 9">
    <name type="scientific">Euplotes crassus</name>
    <dbReference type="NCBI Taxonomy" id="5936"/>
    <lineage>
        <taxon>Eukaryota</taxon>
        <taxon>Sar</taxon>
        <taxon>Alveolata</taxon>
        <taxon>Ciliophora</taxon>
        <taxon>Intramacronucleata</taxon>
        <taxon>Spirotrichea</taxon>
        <taxon>Hypotrichia</taxon>
        <taxon>Euplotida</taxon>
        <taxon>Euplotidae</taxon>
        <taxon>Moneuplotes</taxon>
    </lineage>
</organism>
<dbReference type="Proteomes" id="UP001295684">
    <property type="component" value="Unassembled WGS sequence"/>
</dbReference>
<feature type="region of interest" description="Disordered" evidence="5">
    <location>
        <begin position="1"/>
        <end position="66"/>
    </location>
</feature>
<reference evidence="8" key="1">
    <citation type="submission" date="2023-07" db="EMBL/GenBank/DDBJ databases">
        <authorList>
            <consortium name="AG Swart"/>
            <person name="Singh M."/>
            <person name="Singh A."/>
            <person name="Seah K."/>
            <person name="Emmerich C."/>
        </authorList>
    </citation>
    <scope>NUCLEOTIDE SEQUENCE</scope>
    <source>
        <strain evidence="8">DP1</strain>
    </source>
</reference>
<protein>
    <recommendedName>
        <fullName evidence="2">poly(ADP-ribose) glycohydrolase</fullName>
        <ecNumber evidence="2">3.2.1.143</ecNumber>
    </recommendedName>
</protein>
<dbReference type="GO" id="GO:0004649">
    <property type="term" value="F:poly(ADP-ribose) glycohydrolase activity"/>
    <property type="evidence" value="ECO:0007669"/>
    <property type="project" value="UniProtKB-EC"/>
</dbReference>
<dbReference type="EC" id="3.2.1.143" evidence="2"/>
<feature type="domain" description="PARG catalytic Macro" evidence="6">
    <location>
        <begin position="260"/>
        <end position="469"/>
    </location>
</feature>
<dbReference type="PANTHER" id="PTHR12837">
    <property type="entry name" value="POLY ADP-RIBOSE GLYCOHYDROLASE"/>
    <property type="match status" value="1"/>
</dbReference>
<accession>A0AAD1X7P1</accession>
<sequence length="534" mass="61052">MESTEAEAHSSEIEHHEKVDDINKEESAEDALPVASTQPEEEIQASTEVDDSKTGEDMHPHRTIPLVNSQANWHEVQSCLVKATNLTNLEDLHKIIRDIVEICKNKPEEDMEIIETLNFVTNVKVANAKILPMIHYIASLALRVDNLFSEGRIRFLRKNKEDYITFTSEECACIIALAFFCCMIPAPKEIACAYPINFIQWYSAKVPIYEEKIHFFLCYFETFKNEDEAVKKGESEYRILSFERHSELSDSYTSLDDNFWCSMEKPLLNATLIEEGGVVDQEKEDQRVILTNFANRFLGGGVMRKGAVQEEILFLRFPELLLSSVVCAKMEKNESVTITGPKLYSNNEGYSNKTKFAGKAEDPLNIDEFGRIDRTFVCIDALRLKGMRLQVGQFYQQDNLRELNKAYIGFRADSKEEETKGDRKTIVTGKWGCGAYNGNPELKFILQWIACSAHDRDIIFTTFGEKDCANIPKIIEKFQGKPISEIFLQIMNLRGYIKKKDGNGDKTKGFKNKKGLKGIVWKFIEGKDKQLKIQ</sequence>
<feature type="binding site" evidence="4">
    <location>
        <position position="295"/>
    </location>
    <ligand>
        <name>substrate</name>
    </ligand>
</feature>
<proteinExistence type="inferred from homology"/>
<evidence type="ECO:0000259" key="7">
    <source>
        <dbReference type="Pfam" id="PF20811"/>
    </source>
</evidence>
<dbReference type="InterPro" id="IPR007724">
    <property type="entry name" value="Poly_GlycHdrlase"/>
</dbReference>
<feature type="domain" description="PARG helical" evidence="7">
    <location>
        <begin position="134"/>
        <end position="231"/>
    </location>
</feature>
<dbReference type="InterPro" id="IPR048362">
    <property type="entry name" value="PARG_helical"/>
</dbReference>
<keyword evidence="3" id="KW-0378">Hydrolase</keyword>
<evidence type="ECO:0000256" key="5">
    <source>
        <dbReference type="SAM" id="MobiDB-lite"/>
    </source>
</evidence>
<dbReference type="GO" id="GO:0006282">
    <property type="term" value="P:regulation of DNA repair"/>
    <property type="evidence" value="ECO:0007669"/>
    <property type="project" value="InterPro"/>
</dbReference>
<feature type="binding site" evidence="4">
    <location>
        <position position="309"/>
    </location>
    <ligand>
        <name>substrate</name>
    </ligand>
</feature>
<dbReference type="GO" id="GO:0009225">
    <property type="term" value="P:nucleotide-sugar metabolic process"/>
    <property type="evidence" value="ECO:0007669"/>
    <property type="project" value="TreeGrafter"/>
</dbReference>
<evidence type="ECO:0000256" key="3">
    <source>
        <dbReference type="ARBA" id="ARBA00022801"/>
    </source>
</evidence>
<evidence type="ECO:0000256" key="1">
    <source>
        <dbReference type="ARBA" id="ARBA00009545"/>
    </source>
</evidence>
<dbReference type="GO" id="GO:0005634">
    <property type="term" value="C:nucleus"/>
    <property type="evidence" value="ECO:0007669"/>
    <property type="project" value="TreeGrafter"/>
</dbReference>
<evidence type="ECO:0000256" key="4">
    <source>
        <dbReference type="PIRSR" id="PIRSR607724-2"/>
    </source>
</evidence>
<dbReference type="Pfam" id="PF05028">
    <property type="entry name" value="PARG_cat_C"/>
    <property type="match status" value="1"/>
</dbReference>
<keyword evidence="9" id="KW-1185">Reference proteome</keyword>